<evidence type="ECO:0000313" key="4">
    <source>
        <dbReference type="Proteomes" id="UP000625711"/>
    </source>
</evidence>
<comment type="caution">
    <text evidence="3">The sequence shown here is derived from an EMBL/GenBank/DDBJ whole genome shotgun (WGS) entry which is preliminary data.</text>
</comment>
<keyword evidence="1" id="KW-0862">Zinc</keyword>
<reference evidence="3" key="1">
    <citation type="submission" date="2020-08" db="EMBL/GenBank/DDBJ databases">
        <title>Genome sequencing and assembly of the red palm weevil Rhynchophorus ferrugineus.</title>
        <authorList>
            <person name="Dias G.B."/>
            <person name="Bergman C.M."/>
            <person name="Manee M."/>
        </authorList>
    </citation>
    <scope>NUCLEOTIDE SEQUENCE</scope>
    <source>
        <strain evidence="3">AA-2017</strain>
        <tissue evidence="3">Whole larva</tissue>
    </source>
</reference>
<dbReference type="InterPro" id="IPR012934">
    <property type="entry name" value="Znf_AD"/>
</dbReference>
<keyword evidence="4" id="KW-1185">Reference proteome</keyword>
<gene>
    <name evidence="3" type="ORF">GWI33_017698</name>
</gene>
<dbReference type="EMBL" id="JAACXV010014245">
    <property type="protein sequence ID" value="KAF7269242.1"/>
    <property type="molecule type" value="Genomic_DNA"/>
</dbReference>
<dbReference type="SMART" id="SM00868">
    <property type="entry name" value="zf-AD"/>
    <property type="match status" value="1"/>
</dbReference>
<feature type="binding site" evidence="1">
    <location>
        <position position="8"/>
    </location>
    <ligand>
        <name>Zn(2+)</name>
        <dbReference type="ChEBI" id="CHEBI:29105"/>
    </ligand>
</feature>
<dbReference type="SUPFAM" id="SSF57716">
    <property type="entry name" value="Glucocorticoid receptor-like (DNA-binding domain)"/>
    <property type="match status" value="1"/>
</dbReference>
<feature type="binding site" evidence="1">
    <location>
        <position position="11"/>
    </location>
    <ligand>
        <name>Zn(2+)</name>
        <dbReference type="ChEBI" id="CHEBI:29105"/>
    </ligand>
</feature>
<feature type="binding site" evidence="1">
    <location>
        <position position="56"/>
    </location>
    <ligand>
        <name>Zn(2+)</name>
        <dbReference type="ChEBI" id="CHEBI:29105"/>
    </ligand>
</feature>
<keyword evidence="1" id="KW-0863">Zinc-finger</keyword>
<feature type="binding site" evidence="1">
    <location>
        <position position="53"/>
    </location>
    <ligand>
        <name>Zn(2+)</name>
        <dbReference type="ChEBI" id="CHEBI:29105"/>
    </ligand>
</feature>
<proteinExistence type="predicted"/>
<accession>A0A834HYR2</accession>
<protein>
    <recommendedName>
        <fullName evidence="2">ZAD domain-containing protein</fullName>
    </recommendedName>
</protein>
<dbReference type="Pfam" id="PF07776">
    <property type="entry name" value="zf-AD"/>
    <property type="match status" value="1"/>
</dbReference>
<evidence type="ECO:0000259" key="2">
    <source>
        <dbReference type="PROSITE" id="PS51915"/>
    </source>
</evidence>
<dbReference type="PROSITE" id="PS51915">
    <property type="entry name" value="ZAD"/>
    <property type="match status" value="1"/>
</dbReference>
<feature type="domain" description="ZAD" evidence="2">
    <location>
        <begin position="6"/>
        <end position="80"/>
    </location>
</feature>
<dbReference type="AlphaFoldDB" id="A0A834HYR2"/>
<dbReference type="GO" id="GO:0005634">
    <property type="term" value="C:nucleus"/>
    <property type="evidence" value="ECO:0007669"/>
    <property type="project" value="InterPro"/>
</dbReference>
<organism evidence="3 4">
    <name type="scientific">Rhynchophorus ferrugineus</name>
    <name type="common">Red palm weevil</name>
    <name type="synonym">Curculio ferrugineus</name>
    <dbReference type="NCBI Taxonomy" id="354439"/>
    <lineage>
        <taxon>Eukaryota</taxon>
        <taxon>Metazoa</taxon>
        <taxon>Ecdysozoa</taxon>
        <taxon>Arthropoda</taxon>
        <taxon>Hexapoda</taxon>
        <taxon>Insecta</taxon>
        <taxon>Pterygota</taxon>
        <taxon>Neoptera</taxon>
        <taxon>Endopterygota</taxon>
        <taxon>Coleoptera</taxon>
        <taxon>Polyphaga</taxon>
        <taxon>Cucujiformia</taxon>
        <taxon>Curculionidae</taxon>
        <taxon>Dryophthorinae</taxon>
        <taxon>Rhynchophorus</taxon>
    </lineage>
</organism>
<keyword evidence="1" id="KW-0479">Metal-binding</keyword>
<dbReference type="Proteomes" id="UP000625711">
    <property type="component" value="Unassembled WGS sequence"/>
</dbReference>
<dbReference type="OrthoDB" id="8922241at2759"/>
<evidence type="ECO:0000256" key="1">
    <source>
        <dbReference type="PROSITE-ProRule" id="PRU01263"/>
    </source>
</evidence>
<evidence type="ECO:0000313" key="3">
    <source>
        <dbReference type="EMBL" id="KAF7269242.1"/>
    </source>
</evidence>
<name>A0A834HYR2_RHYFE</name>
<dbReference type="GO" id="GO:0008270">
    <property type="term" value="F:zinc ion binding"/>
    <property type="evidence" value="ECO:0007669"/>
    <property type="project" value="UniProtKB-UniRule"/>
</dbReference>
<sequence>MYFLEKFCRICVQTGVQLVDINMVDFDSIKLSDKLEICTKLVVTQDSISSEICQKCVNKLRVAYHFQDMCKKSTKVIQGYLEKLTGNQTFIKVSGDHFFENSDLTVVIEQLSEHKVDEDEDDDNDYEYGALNLSNDISHNESANSKRKQRITKQQRCSLLKQLLSPGSKPKKERDKLLYFNNPFNFDKDKHVNNESTPLDKLTAFSTNFFQRDFTEFKTHILYIIENRDRFENINSYISDDDVSDNEGDNSIDKKFEEVIVEPDIKVKSEGMGSEEEFEGDKCPLDYLETSIEEDDEIRVKKDTDLSDEENETCKFSIKNFSNSMSNYFDSKSKKTFNVETNIIRRPNYSLDLNTSPPDKLVSDAVTVEPDVKIKNEIMDYEEEYEDVKCPLDYLETSIEEEDEVKVKKETGLSDEESKSCNFSIKKFSHSMSNYFDNKSEINDKMTLTKSRVDVETDIIKRPNYNLDHDTSHSVKLLDKLVSSYPDKKQPLHQSFIERSISI</sequence>